<protein>
    <submittedName>
        <fullName evidence="2">Uncharacterized protein</fullName>
    </submittedName>
</protein>
<evidence type="ECO:0000313" key="2">
    <source>
        <dbReference type="EMBL" id="KAF2265445.1"/>
    </source>
</evidence>
<dbReference type="OrthoDB" id="2910287at2759"/>
<dbReference type="EMBL" id="ML986606">
    <property type="protein sequence ID" value="KAF2265445.1"/>
    <property type="molecule type" value="Genomic_DNA"/>
</dbReference>
<feature type="chain" id="PRO_5040240652" evidence="1">
    <location>
        <begin position="20"/>
        <end position="127"/>
    </location>
</feature>
<dbReference type="AlphaFoldDB" id="A0A9P4KBF4"/>
<keyword evidence="3" id="KW-1185">Reference proteome</keyword>
<evidence type="ECO:0000256" key="1">
    <source>
        <dbReference type="SAM" id="SignalP"/>
    </source>
</evidence>
<keyword evidence="1" id="KW-0732">Signal</keyword>
<dbReference type="Proteomes" id="UP000800093">
    <property type="component" value="Unassembled WGS sequence"/>
</dbReference>
<reference evidence="3" key="1">
    <citation type="journal article" date="2020" name="Stud. Mycol.">
        <title>101 Dothideomycetes genomes: A test case for predicting lifestyles and emergence of pathogens.</title>
        <authorList>
            <person name="Haridas S."/>
            <person name="Albert R."/>
            <person name="Binder M."/>
            <person name="Bloem J."/>
            <person name="LaButti K."/>
            <person name="Salamov A."/>
            <person name="Andreopoulos B."/>
            <person name="Baker S."/>
            <person name="Barry K."/>
            <person name="Bills G."/>
            <person name="Bluhm B."/>
            <person name="Cannon C."/>
            <person name="Castanera R."/>
            <person name="Culley D."/>
            <person name="Daum C."/>
            <person name="Ezra D."/>
            <person name="Gonzalez J."/>
            <person name="Henrissat B."/>
            <person name="Kuo A."/>
            <person name="Liang C."/>
            <person name="Lipzen A."/>
            <person name="Lutzoni F."/>
            <person name="Magnuson J."/>
            <person name="Mondo S."/>
            <person name="Nolan M."/>
            <person name="Ohm R."/>
            <person name="Pangilinan J."/>
            <person name="Park H.-J."/>
            <person name="Ramirez L."/>
            <person name="Alfaro M."/>
            <person name="Sun H."/>
            <person name="Tritt A."/>
            <person name="Yoshinaga Y."/>
            <person name="Zwiers L.-H."/>
            <person name="Turgeon B."/>
            <person name="Goodwin S."/>
            <person name="Spatafora J."/>
            <person name="Crous P."/>
            <person name="Grigoriev I."/>
        </authorList>
    </citation>
    <scope>NUCLEOTIDE SEQUENCE [LARGE SCALE GENOMIC DNA]</scope>
    <source>
        <strain evidence="3">CBS 304.66</strain>
    </source>
</reference>
<organism evidence="2 3">
    <name type="scientific">Lojkania enalia</name>
    <dbReference type="NCBI Taxonomy" id="147567"/>
    <lineage>
        <taxon>Eukaryota</taxon>
        <taxon>Fungi</taxon>
        <taxon>Dikarya</taxon>
        <taxon>Ascomycota</taxon>
        <taxon>Pezizomycotina</taxon>
        <taxon>Dothideomycetes</taxon>
        <taxon>Pleosporomycetidae</taxon>
        <taxon>Pleosporales</taxon>
        <taxon>Pleosporales incertae sedis</taxon>
        <taxon>Lojkania</taxon>
    </lineage>
</organism>
<gene>
    <name evidence="2" type="ORF">CC78DRAFT_567595</name>
</gene>
<sequence>MKAANSAIVSLALVAQSFAIPNVVTRQEQSNVLVDVDAFFPNRPGNGQANFEVTLGTCFNVPADFNNRISAIAVNGGTSCLLFDLPSCTGATPPGPNGLPVTGRVNDLAGDPYFFDDTITSMLCTRA</sequence>
<accession>A0A9P4KBF4</accession>
<comment type="caution">
    <text evidence="2">The sequence shown here is derived from an EMBL/GenBank/DDBJ whole genome shotgun (WGS) entry which is preliminary data.</text>
</comment>
<evidence type="ECO:0000313" key="3">
    <source>
        <dbReference type="Proteomes" id="UP000800093"/>
    </source>
</evidence>
<name>A0A9P4KBF4_9PLEO</name>
<proteinExistence type="predicted"/>
<feature type="signal peptide" evidence="1">
    <location>
        <begin position="1"/>
        <end position="19"/>
    </location>
</feature>